<dbReference type="Proteomes" id="UP000027731">
    <property type="component" value="Unassembled WGS sequence"/>
</dbReference>
<name>A0A073JPR5_LIMRT</name>
<reference evidence="2 3" key="1">
    <citation type="submission" date="2014-06" db="EMBL/GenBank/DDBJ databases">
        <title>Genetic determinant of reutericyclin biosynthesis of Lactobacillus reuteri.</title>
        <authorList>
            <person name="Lin X."/>
            <person name="Duar R."/>
            <person name="Walter J."/>
            <person name="Gaenzle M."/>
        </authorList>
    </citation>
    <scope>NUCLEOTIDE SEQUENCE [LARGE SCALE GENOMIC DNA]</scope>
    <source>
        <strain evidence="2 3">LTH2584</strain>
    </source>
</reference>
<proteinExistence type="predicted"/>
<organism evidence="2 3">
    <name type="scientific">Limosilactobacillus reuteri</name>
    <name type="common">Lactobacillus reuteri</name>
    <dbReference type="NCBI Taxonomy" id="1598"/>
    <lineage>
        <taxon>Bacteria</taxon>
        <taxon>Bacillati</taxon>
        <taxon>Bacillota</taxon>
        <taxon>Bacilli</taxon>
        <taxon>Lactobacillales</taxon>
        <taxon>Lactobacillaceae</taxon>
        <taxon>Limosilactobacillus</taxon>
    </lineage>
</organism>
<gene>
    <name evidence="2" type="ORF">LR3_06480</name>
</gene>
<comment type="caution">
    <text evidence="2">The sequence shown here is derived from an EMBL/GenBank/DDBJ whole genome shotgun (WGS) entry which is preliminary data.</text>
</comment>
<evidence type="ECO:0000256" key="1">
    <source>
        <dbReference type="SAM" id="MobiDB-lite"/>
    </source>
</evidence>
<protein>
    <submittedName>
        <fullName evidence="2">Uncharacterized protein</fullName>
    </submittedName>
</protein>
<sequence>MKLVYMYDDTPEHGFTGRKYVSDDHQLQAGETLVEPAKDKENFFNGNEWVAETITVYQVDSDGFLVAAVQRPNGTQLDDDERLDKPASRPVASKQPSPERQMIMQQQAQLAQLNQAKSQLESLAMKQQTALTQTQQLLMQQQLQLARLKGSK</sequence>
<dbReference type="EMBL" id="JOSX01000013">
    <property type="protein sequence ID" value="KEK15435.1"/>
    <property type="molecule type" value="Genomic_DNA"/>
</dbReference>
<accession>A0A073JPR5</accession>
<dbReference type="AlphaFoldDB" id="A0A073JPR5"/>
<dbReference type="PATRIC" id="fig|1598.90.peg.726"/>
<evidence type="ECO:0000313" key="2">
    <source>
        <dbReference type="EMBL" id="KEK15435.1"/>
    </source>
</evidence>
<feature type="region of interest" description="Disordered" evidence="1">
    <location>
        <begin position="71"/>
        <end position="109"/>
    </location>
</feature>
<evidence type="ECO:0000313" key="3">
    <source>
        <dbReference type="Proteomes" id="UP000027731"/>
    </source>
</evidence>